<dbReference type="PROSITE" id="PS00862">
    <property type="entry name" value="OX2_COVAL_FAD"/>
    <property type="match status" value="1"/>
</dbReference>
<evidence type="ECO:0000256" key="2">
    <source>
        <dbReference type="ARBA" id="ARBA00005466"/>
    </source>
</evidence>
<evidence type="ECO:0000256" key="5">
    <source>
        <dbReference type="ARBA" id="ARBA00023002"/>
    </source>
</evidence>
<dbReference type="Gene3D" id="3.30.465.10">
    <property type="match status" value="1"/>
</dbReference>
<reference evidence="7 8" key="1">
    <citation type="submission" date="2019-01" db="EMBL/GenBank/DDBJ databases">
        <title>Novel species of Cellulomonas.</title>
        <authorList>
            <person name="Liu Q."/>
            <person name="Xin Y.-H."/>
        </authorList>
    </citation>
    <scope>NUCLEOTIDE SEQUENCE [LARGE SCALE GENOMIC DNA]</scope>
    <source>
        <strain evidence="7 8">HLT2-17</strain>
    </source>
</reference>
<dbReference type="InterPro" id="IPR006094">
    <property type="entry name" value="Oxid_FAD_bind_N"/>
</dbReference>
<dbReference type="AlphaFoldDB" id="A0A4Q5N0Z6"/>
<keyword evidence="5" id="KW-0560">Oxidoreductase</keyword>
<evidence type="ECO:0000256" key="1">
    <source>
        <dbReference type="ARBA" id="ARBA00001974"/>
    </source>
</evidence>
<dbReference type="GO" id="GO:0071949">
    <property type="term" value="F:FAD binding"/>
    <property type="evidence" value="ECO:0007669"/>
    <property type="project" value="InterPro"/>
</dbReference>
<dbReference type="Gene3D" id="3.40.462.20">
    <property type="match status" value="1"/>
</dbReference>
<dbReference type="InterPro" id="IPR016169">
    <property type="entry name" value="FAD-bd_PCMH_sub2"/>
</dbReference>
<comment type="similarity">
    <text evidence="2">Belongs to the oxygen-dependent FAD-linked oxidoreductase family.</text>
</comment>
<dbReference type="Proteomes" id="UP000293764">
    <property type="component" value="Unassembled WGS sequence"/>
</dbReference>
<name>A0A4Q5N0Z6_9MICO</name>
<dbReference type="RefSeq" id="WP_130102735.1">
    <property type="nucleotide sequence ID" value="NZ_SDWW01000024.1"/>
</dbReference>
<dbReference type="OrthoDB" id="9775082at2"/>
<evidence type="ECO:0000256" key="4">
    <source>
        <dbReference type="ARBA" id="ARBA00022827"/>
    </source>
</evidence>
<dbReference type="GO" id="GO:0016491">
    <property type="term" value="F:oxidoreductase activity"/>
    <property type="evidence" value="ECO:0007669"/>
    <property type="project" value="UniProtKB-KW"/>
</dbReference>
<evidence type="ECO:0000259" key="6">
    <source>
        <dbReference type="PROSITE" id="PS51387"/>
    </source>
</evidence>
<dbReference type="Pfam" id="PF08031">
    <property type="entry name" value="BBE"/>
    <property type="match status" value="1"/>
</dbReference>
<dbReference type="PROSITE" id="PS51387">
    <property type="entry name" value="FAD_PCMH"/>
    <property type="match status" value="1"/>
</dbReference>
<evidence type="ECO:0000256" key="3">
    <source>
        <dbReference type="ARBA" id="ARBA00022630"/>
    </source>
</evidence>
<dbReference type="InterPro" id="IPR012951">
    <property type="entry name" value="BBE"/>
</dbReference>
<feature type="domain" description="FAD-binding PCMH-type" evidence="6">
    <location>
        <begin position="41"/>
        <end position="211"/>
    </location>
</feature>
<proteinExistence type="inferred from homology"/>
<dbReference type="Pfam" id="PF01565">
    <property type="entry name" value="FAD_binding_4"/>
    <property type="match status" value="1"/>
</dbReference>
<evidence type="ECO:0000313" key="8">
    <source>
        <dbReference type="Proteomes" id="UP000293764"/>
    </source>
</evidence>
<accession>A0A4Q5N0Z6</accession>
<dbReference type="Gene3D" id="3.30.43.10">
    <property type="entry name" value="Uridine Diphospho-n-acetylenolpyruvylglucosamine Reductase, domain 2"/>
    <property type="match status" value="1"/>
</dbReference>
<organism evidence="7 8">
    <name type="scientific">Pengzhenrongella frigida</name>
    <dbReference type="NCBI Taxonomy" id="1259133"/>
    <lineage>
        <taxon>Bacteria</taxon>
        <taxon>Bacillati</taxon>
        <taxon>Actinomycetota</taxon>
        <taxon>Actinomycetes</taxon>
        <taxon>Micrococcales</taxon>
        <taxon>Pengzhenrongella</taxon>
    </lineage>
</organism>
<keyword evidence="4" id="KW-0274">FAD</keyword>
<keyword evidence="3" id="KW-0285">Flavoprotein</keyword>
<gene>
    <name evidence="7" type="ORF">EUA98_11020</name>
</gene>
<dbReference type="InterPro" id="IPR050416">
    <property type="entry name" value="FAD-linked_Oxidoreductase"/>
</dbReference>
<sequence>MTRTTVRSDAPDDLRSRVSGAVVTPADVDFDAARAVWNSMIDRRPAAIVRAAGVEDIAPTIGFARERGLDLAVRGGGHNVAGSGTVSDGIVLDLGELTEVTVDPAARTVRVQSGATLAHVDAATAPHDLAVPVGVVSGTGIAGLTLGGGMGWLTRAYGLTADNLVAVDLVTADGRPVTATETENPELFWALHGGGGNFGVVSAFTFRAYPLGPRVFAGNLVYGQERWRQAWAALDEWTRELPDAMTTITSTLTPPPLLGLGEAPVLLIGFVWASPDRAAGEALVDRLRALAPPDVEEVGDVSWVEWQSAVDAMFPRGVRAYWRNTSFDRLDDEVVDVLVRRGAEQTWYGTGFDVHHLGGAFGRVPQDTTAFPQRSARFWLNVYGFWGDAADDDDRVAFVRGLSADLDPFATGGQYVNFQGQEVTGHRVQDPRVVFGERAFERLVAVKRQYDPDNVFRLNHNIPPR</sequence>
<keyword evidence="8" id="KW-1185">Reference proteome</keyword>
<evidence type="ECO:0000313" key="7">
    <source>
        <dbReference type="EMBL" id="RYV50913.1"/>
    </source>
</evidence>
<comment type="caution">
    <text evidence="7">The sequence shown here is derived from an EMBL/GenBank/DDBJ whole genome shotgun (WGS) entry which is preliminary data.</text>
</comment>
<comment type="cofactor">
    <cofactor evidence="1">
        <name>FAD</name>
        <dbReference type="ChEBI" id="CHEBI:57692"/>
    </cofactor>
</comment>
<dbReference type="InterPro" id="IPR006093">
    <property type="entry name" value="Oxy_OxRdtase_FAD_BS"/>
</dbReference>
<dbReference type="InterPro" id="IPR016166">
    <property type="entry name" value="FAD-bd_PCMH"/>
</dbReference>
<dbReference type="InterPro" id="IPR016167">
    <property type="entry name" value="FAD-bd_PCMH_sub1"/>
</dbReference>
<dbReference type="PANTHER" id="PTHR42973:SF39">
    <property type="entry name" value="FAD-BINDING PCMH-TYPE DOMAIN-CONTAINING PROTEIN"/>
    <property type="match status" value="1"/>
</dbReference>
<dbReference type="PANTHER" id="PTHR42973">
    <property type="entry name" value="BINDING OXIDOREDUCTASE, PUTATIVE (AFU_ORTHOLOGUE AFUA_1G17690)-RELATED"/>
    <property type="match status" value="1"/>
</dbReference>
<dbReference type="SUPFAM" id="SSF56176">
    <property type="entry name" value="FAD-binding/transporter-associated domain-like"/>
    <property type="match status" value="1"/>
</dbReference>
<dbReference type="InterPro" id="IPR036318">
    <property type="entry name" value="FAD-bd_PCMH-like_sf"/>
</dbReference>
<protein>
    <submittedName>
        <fullName evidence="7">FAD-binding oxidoreductase</fullName>
    </submittedName>
</protein>
<dbReference type="EMBL" id="SDWW01000024">
    <property type="protein sequence ID" value="RYV50913.1"/>
    <property type="molecule type" value="Genomic_DNA"/>
</dbReference>